<dbReference type="Gene3D" id="1.10.490.10">
    <property type="entry name" value="Globins"/>
    <property type="match status" value="1"/>
</dbReference>
<organism evidence="5 6">
    <name type="scientific">Methylorubrum extorquens (strain CM4 / NCIMB 13688)</name>
    <name type="common">Methylobacterium extorquens</name>
    <dbReference type="NCBI Taxonomy" id="440085"/>
    <lineage>
        <taxon>Bacteria</taxon>
        <taxon>Pseudomonadati</taxon>
        <taxon>Pseudomonadota</taxon>
        <taxon>Alphaproteobacteria</taxon>
        <taxon>Hyphomicrobiales</taxon>
        <taxon>Methylobacteriaceae</taxon>
        <taxon>Methylorubrum</taxon>
    </lineage>
</organism>
<dbReference type="EMBL" id="CP001299">
    <property type="protein sequence ID" value="ACK86434.1"/>
    <property type="molecule type" value="Genomic_DNA"/>
</dbReference>
<dbReference type="SMART" id="SM00283">
    <property type="entry name" value="MA"/>
    <property type="match status" value="1"/>
</dbReference>
<dbReference type="PANTHER" id="PTHR32089:SF112">
    <property type="entry name" value="LYSOZYME-LIKE PROTEIN-RELATED"/>
    <property type="match status" value="1"/>
</dbReference>
<dbReference type="SUPFAM" id="SSF58104">
    <property type="entry name" value="Methyl-accepting chemotaxis protein (MCP) signaling domain"/>
    <property type="match status" value="1"/>
</dbReference>
<dbReference type="Pfam" id="PF11563">
    <property type="entry name" value="Protoglobin"/>
    <property type="match status" value="1"/>
</dbReference>
<geneLocation type="plasmid" evidence="5 6">
    <name>pCMU01</name>
</geneLocation>
<dbReference type="GO" id="GO:0004888">
    <property type="term" value="F:transmembrane signaling receptor activity"/>
    <property type="evidence" value="ECO:0007669"/>
    <property type="project" value="InterPro"/>
</dbReference>
<dbReference type="Gene3D" id="1.10.287.950">
    <property type="entry name" value="Methyl-accepting chemotaxis protein"/>
    <property type="match status" value="1"/>
</dbReference>
<keyword evidence="5" id="KW-0614">Plasmid</keyword>
<dbReference type="CDD" id="cd01068">
    <property type="entry name" value="globin_sensor"/>
    <property type="match status" value="1"/>
</dbReference>
<dbReference type="InterPro" id="IPR039379">
    <property type="entry name" value="Protoglobin_sensor_dom"/>
</dbReference>
<dbReference type="InterPro" id="IPR009050">
    <property type="entry name" value="Globin-like_sf"/>
</dbReference>
<dbReference type="GO" id="GO:0019825">
    <property type="term" value="F:oxygen binding"/>
    <property type="evidence" value="ECO:0007669"/>
    <property type="project" value="InterPro"/>
</dbReference>
<dbReference type="Pfam" id="PF00015">
    <property type="entry name" value="MCPsignal"/>
    <property type="match status" value="1"/>
</dbReference>
<evidence type="ECO:0000259" key="4">
    <source>
        <dbReference type="PROSITE" id="PS50111"/>
    </source>
</evidence>
<reference evidence="5 6" key="1">
    <citation type="submission" date="2008-12" db="EMBL/GenBank/DDBJ databases">
        <title>Complete sequence of plasmid1 of Methylobacterium chloromethanicum CM4.</title>
        <authorList>
            <consortium name="US DOE Joint Genome Institute"/>
            <person name="Lucas S."/>
            <person name="Copeland A."/>
            <person name="Lapidus A."/>
            <person name="Glavina del Rio T."/>
            <person name="Dalin E."/>
            <person name="Tice H."/>
            <person name="Bruce D."/>
            <person name="Goodwin L."/>
            <person name="Pitluck S."/>
            <person name="Chertkov O."/>
            <person name="Brettin T."/>
            <person name="Detter J.C."/>
            <person name="Han C."/>
            <person name="Larimer F."/>
            <person name="Land M."/>
            <person name="Hauser L."/>
            <person name="Kyrpides N."/>
            <person name="Mikhailova N."/>
            <person name="Marx C."/>
            <person name="Richardson P."/>
        </authorList>
    </citation>
    <scope>NUCLEOTIDE SEQUENCE [LARGE SCALE GENOMIC DNA]</scope>
    <source>
        <strain evidence="6">CM4 / NCIMB 13688</strain>
        <plasmid evidence="5 6">pCMU01</plasmid>
    </source>
</reference>
<dbReference type="HOGENOM" id="CLU_000445_21_4_5"/>
<dbReference type="InterPro" id="IPR004089">
    <property type="entry name" value="MCPsignal_dom"/>
</dbReference>
<evidence type="ECO:0000256" key="2">
    <source>
        <dbReference type="ARBA" id="ARBA00029447"/>
    </source>
</evidence>
<comment type="similarity">
    <text evidence="2">Belongs to the methyl-accepting chemotaxis (MCP) protein family.</text>
</comment>
<dbReference type="InterPro" id="IPR044398">
    <property type="entry name" value="Globin-sensor_dom"/>
</dbReference>
<feature type="domain" description="Methyl-accepting transducer" evidence="4">
    <location>
        <begin position="187"/>
        <end position="410"/>
    </location>
</feature>
<dbReference type="GO" id="GO:0020037">
    <property type="term" value="F:heme binding"/>
    <property type="evidence" value="ECO:0007669"/>
    <property type="project" value="InterPro"/>
</dbReference>
<keyword evidence="1 3" id="KW-0807">Transducer</keyword>
<reference evidence="5 6" key="2">
    <citation type="journal article" date="2012" name="J. Bacteriol.">
        <title>Complete genome sequences of six strains of the genus Methylobacterium.</title>
        <authorList>
            <person name="Marx C.J."/>
            <person name="Bringel F."/>
            <person name="Chistoserdova L."/>
            <person name="Moulin L."/>
            <person name="Farhan Ul Haque M."/>
            <person name="Fleischman D.E."/>
            <person name="Gruffaz C."/>
            <person name="Jourand P."/>
            <person name="Knief C."/>
            <person name="Lee M.C."/>
            <person name="Muller E.E."/>
            <person name="Nadalig T."/>
            <person name="Peyraud R."/>
            <person name="Roselli S."/>
            <person name="Russ L."/>
            <person name="Goodwin L.A."/>
            <person name="Ivanova N."/>
            <person name="Kyrpides N."/>
            <person name="Lajus A."/>
            <person name="Land M.L."/>
            <person name="Medigue C."/>
            <person name="Mikhailova N."/>
            <person name="Nolan M."/>
            <person name="Woyke T."/>
            <person name="Stolyar S."/>
            <person name="Vorholt J.A."/>
            <person name="Vuilleumier S."/>
        </authorList>
    </citation>
    <scope>NUCLEOTIDE SEQUENCE [LARGE SCALE GENOMIC DNA]</scope>
    <source>
        <strain evidence="6">CM4 / NCIMB 13688</strain>
        <plasmid evidence="5 6">pCMU01</plasmid>
    </source>
</reference>
<dbReference type="GO" id="GO:0016020">
    <property type="term" value="C:membrane"/>
    <property type="evidence" value="ECO:0007669"/>
    <property type="project" value="InterPro"/>
</dbReference>
<name>B7L3M6_METC4</name>
<evidence type="ECO:0000256" key="1">
    <source>
        <dbReference type="ARBA" id="ARBA00023224"/>
    </source>
</evidence>
<dbReference type="GO" id="GO:0006935">
    <property type="term" value="P:chemotaxis"/>
    <property type="evidence" value="ECO:0007669"/>
    <property type="project" value="InterPro"/>
</dbReference>
<accession>B7L3M6</accession>
<dbReference type="GO" id="GO:0007165">
    <property type="term" value="P:signal transduction"/>
    <property type="evidence" value="ECO:0007669"/>
    <property type="project" value="UniProtKB-KW"/>
</dbReference>
<protein>
    <submittedName>
        <fullName evidence="5">Methyl-accepting chemotaxis sensory transducer</fullName>
    </submittedName>
</protein>
<dbReference type="PANTHER" id="PTHR32089">
    <property type="entry name" value="METHYL-ACCEPTING CHEMOTAXIS PROTEIN MCPB"/>
    <property type="match status" value="1"/>
</dbReference>
<gene>
    <name evidence="5" type="ordered locus">Mchl_5720</name>
</gene>
<dbReference type="InterPro" id="IPR004090">
    <property type="entry name" value="Chemotax_Me-accpt_rcpt"/>
</dbReference>
<sequence length="443" mass="48049">MQSQEMPVDVQDHWDVGSEIESKRDCWRIIQRRLPRILEDFFKAFSKYPEVGNVETPAREALIAEQFNNWRALLTSDLGAEYQAQVKKVGLARMRAGLSPHWFLVGTEHSVMHINSLIRASLRLQRKRAEILCDLVRRISLYDIDVSINSYLDFNLRRASKRRTNIETALENFKASVTDMTGTVAETSSVLRVMSSELRADAQSTVGKADSIASASTQTENCIRSSAAATNELSRSIGENRNMADRACNLASEAARDTHTLESSVDKLVGAVGEIGEVIVLIKSIAEKTNLLALNAAIEAARAGASGRGFGVVAAEVKSLAQKTARATESIDEKIRALQLASQRTIVDIQTTKGTITEIVGIGDTIAAAAADQAGVTSKINAAIEVAVDQARLIASAMTDVRAASVTTYMAADKVSEFATVIDGRIEVLRSDIDGLLRQVLAA</sequence>
<dbReference type="PRINTS" id="PR00260">
    <property type="entry name" value="CHEMTRNSDUCR"/>
</dbReference>
<proteinExistence type="inferred from homology"/>
<dbReference type="InterPro" id="IPR012292">
    <property type="entry name" value="Globin/Proto"/>
</dbReference>
<dbReference type="AlphaFoldDB" id="B7L3M6"/>
<dbReference type="KEGG" id="mch:Mchl_5720"/>
<evidence type="ECO:0000256" key="3">
    <source>
        <dbReference type="PROSITE-ProRule" id="PRU00284"/>
    </source>
</evidence>
<evidence type="ECO:0000313" key="5">
    <source>
        <dbReference type="EMBL" id="ACK86434.1"/>
    </source>
</evidence>
<evidence type="ECO:0000313" key="6">
    <source>
        <dbReference type="Proteomes" id="UP000002385"/>
    </source>
</evidence>
<dbReference type="SUPFAM" id="SSF46458">
    <property type="entry name" value="Globin-like"/>
    <property type="match status" value="1"/>
</dbReference>
<dbReference type="PROSITE" id="PS50111">
    <property type="entry name" value="CHEMOTAXIS_TRANSDUC_2"/>
    <property type="match status" value="1"/>
</dbReference>
<dbReference type="Proteomes" id="UP000002385">
    <property type="component" value="Plasmid pCMU01"/>
</dbReference>